<feature type="domain" description="Peptidase M50" evidence="13">
    <location>
        <begin position="48"/>
        <end position="120"/>
    </location>
</feature>
<comment type="caution">
    <text evidence="14">The sequence shown here is derived from an EMBL/GenBank/DDBJ whole genome shotgun (WGS) entry which is preliminary data.</text>
</comment>
<dbReference type="AlphaFoldDB" id="A0A084SXG0"/>
<dbReference type="GO" id="GO:0008237">
    <property type="term" value="F:metallopeptidase activity"/>
    <property type="evidence" value="ECO:0007669"/>
    <property type="project" value="UniProtKB-KW"/>
</dbReference>
<comment type="cofactor">
    <cofactor evidence="1">
        <name>Zn(2+)</name>
        <dbReference type="ChEBI" id="CHEBI:29105"/>
    </cofactor>
</comment>
<dbReference type="EMBL" id="JPMI01000069">
    <property type="protein sequence ID" value="KFA93145.1"/>
    <property type="molecule type" value="Genomic_DNA"/>
</dbReference>
<evidence type="ECO:0000256" key="10">
    <source>
        <dbReference type="ARBA" id="ARBA00023049"/>
    </source>
</evidence>
<evidence type="ECO:0000256" key="3">
    <source>
        <dbReference type="ARBA" id="ARBA00007931"/>
    </source>
</evidence>
<evidence type="ECO:0000313" key="15">
    <source>
        <dbReference type="Proteomes" id="UP000028547"/>
    </source>
</evidence>
<dbReference type="Gene3D" id="1.25.40.10">
    <property type="entry name" value="Tetratricopeptide repeat domain"/>
    <property type="match status" value="1"/>
</dbReference>
<sequence length="457" mass="49341">MNMDSTPPFTWQFNLGRIPVLVEPSFWVMTAMFGLMGSSSWQTVVSWVAVVFVSVLMHEIGHALMAMGLGCDIAGIRLYMGGGLTYFDRTLSRWRDVAVSAAGPLTGFLFGGLMLAVYEFVPPKSYMGYVILRQLMWVNFGWGIINLLPVPPLDGGHIARGVLGPTRQRIALWIGVITAGGVVALALTFKLFFVGFMFGMFGYQCWQALQVARDIKPLEPVKVAEIEPEALSRGWQALRSGHESEAARLGHLALSAAKPGEESNAARDLLAWVALSEGNARAAVSHLEKVQPPEAARPYSLAMAYEAAGLHERALPHALAALEKERTEAVTALAVRLLVKAQRLDEAERTAREFSWKATAKRDTLLADVAVARGDFGAAAALHASAFEAGGNAEDAYQAARAHARAGQVAQASAWLARALEAGYDDYEEIAQDPALAEARSAPKIAERIARRGKGVA</sequence>
<feature type="transmembrane region" description="Helical" evidence="12">
    <location>
        <begin position="170"/>
        <end position="193"/>
    </location>
</feature>
<keyword evidence="6" id="KW-0479">Metal-binding</keyword>
<evidence type="ECO:0000256" key="2">
    <source>
        <dbReference type="ARBA" id="ARBA00004141"/>
    </source>
</evidence>
<feature type="transmembrane region" description="Helical" evidence="12">
    <location>
        <begin position="99"/>
        <end position="118"/>
    </location>
</feature>
<evidence type="ECO:0000256" key="6">
    <source>
        <dbReference type="ARBA" id="ARBA00022723"/>
    </source>
</evidence>
<gene>
    <name evidence="14" type="ORF">Q664_11155</name>
</gene>
<dbReference type="PANTHER" id="PTHR39188">
    <property type="entry name" value="MEMBRANE-ASSOCIATED ZINC METALLOPROTEASE M50B"/>
    <property type="match status" value="1"/>
</dbReference>
<dbReference type="Proteomes" id="UP000028547">
    <property type="component" value="Unassembled WGS sequence"/>
</dbReference>
<feature type="transmembrane region" description="Helical" evidence="12">
    <location>
        <begin position="60"/>
        <end position="79"/>
    </location>
</feature>
<comment type="subcellular location">
    <subcellularLocation>
        <location evidence="2">Membrane</location>
        <topology evidence="2">Multi-pass membrane protein</topology>
    </subcellularLocation>
</comment>
<dbReference type="InterPro" id="IPR008915">
    <property type="entry name" value="Peptidase_M50"/>
</dbReference>
<evidence type="ECO:0000259" key="13">
    <source>
        <dbReference type="Pfam" id="PF02163"/>
    </source>
</evidence>
<feature type="domain" description="Peptidase M50" evidence="13">
    <location>
        <begin position="133"/>
        <end position="170"/>
    </location>
</feature>
<proteinExistence type="inferred from homology"/>
<organism evidence="14 15">
    <name type="scientific">Archangium violaceum Cb vi76</name>
    <dbReference type="NCBI Taxonomy" id="1406225"/>
    <lineage>
        <taxon>Bacteria</taxon>
        <taxon>Pseudomonadati</taxon>
        <taxon>Myxococcota</taxon>
        <taxon>Myxococcia</taxon>
        <taxon>Myxococcales</taxon>
        <taxon>Cystobacterineae</taxon>
        <taxon>Archangiaceae</taxon>
        <taxon>Archangium</taxon>
    </lineage>
</organism>
<feature type="transmembrane region" description="Helical" evidence="12">
    <location>
        <begin position="26"/>
        <end position="53"/>
    </location>
</feature>
<dbReference type="GO" id="GO:0046872">
    <property type="term" value="F:metal ion binding"/>
    <property type="evidence" value="ECO:0007669"/>
    <property type="project" value="UniProtKB-KW"/>
</dbReference>
<evidence type="ECO:0000313" key="14">
    <source>
        <dbReference type="EMBL" id="KFA93145.1"/>
    </source>
</evidence>
<dbReference type="PANTHER" id="PTHR39188:SF3">
    <property type="entry name" value="STAGE IV SPORULATION PROTEIN FB"/>
    <property type="match status" value="1"/>
</dbReference>
<evidence type="ECO:0000256" key="1">
    <source>
        <dbReference type="ARBA" id="ARBA00001947"/>
    </source>
</evidence>
<evidence type="ECO:0000256" key="8">
    <source>
        <dbReference type="ARBA" id="ARBA00022833"/>
    </source>
</evidence>
<dbReference type="GO" id="GO:0006508">
    <property type="term" value="P:proteolysis"/>
    <property type="evidence" value="ECO:0007669"/>
    <property type="project" value="UniProtKB-KW"/>
</dbReference>
<accession>A0A084SXG0</accession>
<evidence type="ECO:0000256" key="9">
    <source>
        <dbReference type="ARBA" id="ARBA00022989"/>
    </source>
</evidence>
<evidence type="ECO:0000256" key="11">
    <source>
        <dbReference type="ARBA" id="ARBA00023136"/>
    </source>
</evidence>
<keyword evidence="5 12" id="KW-0812">Transmembrane</keyword>
<reference evidence="14 15" key="1">
    <citation type="submission" date="2014-07" db="EMBL/GenBank/DDBJ databases">
        <title>Draft Genome Sequence of Gephyronic Acid Producer, Cystobacter violaceus Strain Cb vi76.</title>
        <authorList>
            <person name="Stevens D.C."/>
            <person name="Young J."/>
            <person name="Carmichael R."/>
            <person name="Tan J."/>
            <person name="Taylor R.E."/>
        </authorList>
    </citation>
    <scope>NUCLEOTIDE SEQUENCE [LARGE SCALE GENOMIC DNA]</scope>
    <source>
        <strain evidence="14 15">Cb vi76</strain>
    </source>
</reference>
<keyword evidence="10" id="KW-0482">Metalloprotease</keyword>
<dbReference type="GO" id="GO:0016020">
    <property type="term" value="C:membrane"/>
    <property type="evidence" value="ECO:0007669"/>
    <property type="project" value="UniProtKB-SubCell"/>
</dbReference>
<dbReference type="InterPro" id="IPR011990">
    <property type="entry name" value="TPR-like_helical_dom_sf"/>
</dbReference>
<keyword evidence="4" id="KW-0645">Protease</keyword>
<evidence type="ECO:0000256" key="12">
    <source>
        <dbReference type="SAM" id="Phobius"/>
    </source>
</evidence>
<keyword evidence="7" id="KW-0378">Hydrolase</keyword>
<dbReference type="Pfam" id="PF02163">
    <property type="entry name" value="Peptidase_M50"/>
    <property type="match status" value="2"/>
</dbReference>
<keyword evidence="8" id="KW-0862">Zinc</keyword>
<evidence type="ECO:0000256" key="5">
    <source>
        <dbReference type="ARBA" id="ARBA00022692"/>
    </source>
</evidence>
<keyword evidence="9 12" id="KW-1133">Transmembrane helix</keyword>
<keyword evidence="11 12" id="KW-0472">Membrane</keyword>
<evidence type="ECO:0000256" key="4">
    <source>
        <dbReference type="ARBA" id="ARBA00022670"/>
    </source>
</evidence>
<feature type="transmembrane region" description="Helical" evidence="12">
    <location>
        <begin position="130"/>
        <end position="150"/>
    </location>
</feature>
<evidence type="ECO:0000256" key="7">
    <source>
        <dbReference type="ARBA" id="ARBA00022801"/>
    </source>
</evidence>
<name>A0A084SXG0_9BACT</name>
<comment type="similarity">
    <text evidence="3">Belongs to the peptidase M50B family.</text>
</comment>
<protein>
    <recommendedName>
        <fullName evidence="13">Peptidase M50 domain-containing protein</fullName>
    </recommendedName>
</protein>